<protein>
    <recommendedName>
        <fullName evidence="3">DUF4382 domain-containing protein</fullName>
    </recommendedName>
</protein>
<dbReference type="PROSITE" id="PS51257">
    <property type="entry name" value="PROKAR_LIPOPROTEIN"/>
    <property type="match status" value="1"/>
</dbReference>
<evidence type="ECO:0000313" key="1">
    <source>
        <dbReference type="EMBL" id="MDN4607994.1"/>
    </source>
</evidence>
<reference evidence="1" key="1">
    <citation type="submission" date="2023-03" db="EMBL/GenBank/DDBJ databases">
        <title>MT1 and MT2 Draft Genomes of Novel Species.</title>
        <authorList>
            <person name="Venkateswaran K."/>
        </authorList>
    </citation>
    <scope>NUCLEOTIDE SEQUENCE</scope>
    <source>
        <strain evidence="1">F6_3S_P_2</strain>
    </source>
</reference>
<evidence type="ECO:0000313" key="2">
    <source>
        <dbReference type="Proteomes" id="UP001175097"/>
    </source>
</evidence>
<sequence>MRKWFNAKGIVIGIFSCALILSGCHNLQGKKSEMISVYADNYELTGIIRDEIIGKVHPAIFTTVDRSNKEAKRLFGPMPTKRGAKLYLETGRYELTGNPSGNIYIYDKDDILILQEIVGKHAGVPTLTVDIDSTYSIVFDGGYNTVTIEPAETVLSTELTAGIWDVGLDIEPGDYTISIPVGYGYVQVLEQGKEPCLFELMGGGLTNSQSIVQLKEGQKVRVSKVSVVYFEPSD</sequence>
<gene>
    <name evidence="1" type="ORF">P5G49_11005</name>
</gene>
<name>A0ABT8JUY6_9BACL</name>
<evidence type="ECO:0008006" key="3">
    <source>
        <dbReference type="Google" id="ProtNLM"/>
    </source>
</evidence>
<comment type="caution">
    <text evidence="1">The sequence shown here is derived from an EMBL/GenBank/DDBJ whole genome shotgun (WGS) entry which is preliminary data.</text>
</comment>
<keyword evidence="2" id="KW-1185">Reference proteome</keyword>
<proteinExistence type="predicted"/>
<accession>A0ABT8JUY6</accession>
<dbReference type="Proteomes" id="UP001175097">
    <property type="component" value="Unassembled WGS sequence"/>
</dbReference>
<dbReference type="RefSeq" id="WP_301243774.1">
    <property type="nucleotide sequence ID" value="NZ_JAROCC010000008.1"/>
</dbReference>
<organism evidence="1 2">
    <name type="scientific">Sporosarcina highlanderae</name>
    <dbReference type="NCBI Taxonomy" id="3035916"/>
    <lineage>
        <taxon>Bacteria</taxon>
        <taxon>Bacillati</taxon>
        <taxon>Bacillota</taxon>
        <taxon>Bacilli</taxon>
        <taxon>Bacillales</taxon>
        <taxon>Caryophanaceae</taxon>
        <taxon>Sporosarcina</taxon>
    </lineage>
</organism>
<dbReference type="EMBL" id="JAROCC010000008">
    <property type="protein sequence ID" value="MDN4607994.1"/>
    <property type="molecule type" value="Genomic_DNA"/>
</dbReference>